<name>A0A9X2FH18_9BACT</name>
<organism evidence="2 3">
    <name type="scientific">Aeoliella straminimaris</name>
    <dbReference type="NCBI Taxonomy" id="2954799"/>
    <lineage>
        <taxon>Bacteria</taxon>
        <taxon>Pseudomonadati</taxon>
        <taxon>Planctomycetota</taxon>
        <taxon>Planctomycetia</taxon>
        <taxon>Pirellulales</taxon>
        <taxon>Lacipirellulaceae</taxon>
        <taxon>Aeoliella</taxon>
    </lineage>
</organism>
<keyword evidence="1" id="KW-0472">Membrane</keyword>
<reference evidence="2" key="1">
    <citation type="submission" date="2022-06" db="EMBL/GenBank/DDBJ databases">
        <title>Aeoliella straminimaris, a novel planctomycete from sediments.</title>
        <authorList>
            <person name="Vitorino I.R."/>
            <person name="Lage O.M."/>
        </authorList>
    </citation>
    <scope>NUCLEOTIDE SEQUENCE</scope>
    <source>
        <strain evidence="2">ICT_H6.2</strain>
    </source>
</reference>
<keyword evidence="1" id="KW-0812">Transmembrane</keyword>
<dbReference type="Proteomes" id="UP001155241">
    <property type="component" value="Unassembled WGS sequence"/>
</dbReference>
<feature type="transmembrane region" description="Helical" evidence="1">
    <location>
        <begin position="20"/>
        <end position="42"/>
    </location>
</feature>
<proteinExistence type="predicted"/>
<keyword evidence="1" id="KW-1133">Transmembrane helix</keyword>
<dbReference type="RefSeq" id="WP_252852428.1">
    <property type="nucleotide sequence ID" value="NZ_JAMXLR010000036.1"/>
</dbReference>
<evidence type="ECO:0000313" key="2">
    <source>
        <dbReference type="EMBL" id="MCO6044326.1"/>
    </source>
</evidence>
<evidence type="ECO:0000256" key="1">
    <source>
        <dbReference type="SAM" id="Phobius"/>
    </source>
</evidence>
<gene>
    <name evidence="2" type="ORF">NG895_10450</name>
</gene>
<protein>
    <submittedName>
        <fullName evidence="2">Uncharacterized protein</fullName>
    </submittedName>
</protein>
<evidence type="ECO:0000313" key="3">
    <source>
        <dbReference type="Proteomes" id="UP001155241"/>
    </source>
</evidence>
<comment type="caution">
    <text evidence="2">The sequence shown here is derived from an EMBL/GenBank/DDBJ whole genome shotgun (WGS) entry which is preliminary data.</text>
</comment>
<dbReference type="AlphaFoldDB" id="A0A9X2FH18"/>
<dbReference type="EMBL" id="JAMXLR010000036">
    <property type="protein sequence ID" value="MCO6044326.1"/>
    <property type="molecule type" value="Genomic_DNA"/>
</dbReference>
<keyword evidence="3" id="KW-1185">Reference proteome</keyword>
<sequence>MTNEPSTATALDEVAPDPTYVPVAMAMGIALLVWGILTHWVMSLSGFALFVWALCTWMSEICEQWSRQDES</sequence>
<accession>A0A9X2FH18</accession>